<dbReference type="Proteomes" id="UP000426444">
    <property type="component" value="Chromosome"/>
</dbReference>
<dbReference type="InterPro" id="IPR000587">
    <property type="entry name" value="Creatinase_N"/>
</dbReference>
<dbReference type="PANTHER" id="PTHR46112:SF3">
    <property type="entry name" value="AMINOPEPTIDASE YPDF"/>
    <property type="match status" value="1"/>
</dbReference>
<proteinExistence type="inferred from homology"/>
<keyword evidence="6" id="KW-0645">Protease</keyword>
<feature type="domain" description="Peptidase M24" evidence="4">
    <location>
        <begin position="123"/>
        <end position="325"/>
    </location>
</feature>
<evidence type="ECO:0000259" key="5">
    <source>
        <dbReference type="Pfam" id="PF01321"/>
    </source>
</evidence>
<dbReference type="KEGG" id="salq:SYNTR_0354"/>
<keyword evidence="6" id="KW-0031">Aminopeptidase</keyword>
<dbReference type="RefSeq" id="WP_243140216.1">
    <property type="nucleotide sequence ID" value="NZ_CP046457.1"/>
</dbReference>
<dbReference type="PROSITE" id="PS00491">
    <property type="entry name" value="PROLINE_PEPTIDASE"/>
    <property type="match status" value="1"/>
</dbReference>
<protein>
    <submittedName>
        <fullName evidence="6">Aminopeptidase YpdF (MP-, MA-, MS-, AP-, NP-specific)</fullName>
    </submittedName>
</protein>
<evidence type="ECO:0000259" key="4">
    <source>
        <dbReference type="Pfam" id="PF00557"/>
    </source>
</evidence>
<keyword evidence="1 3" id="KW-0479">Metal-binding</keyword>
<evidence type="ECO:0000256" key="1">
    <source>
        <dbReference type="ARBA" id="ARBA00022723"/>
    </source>
</evidence>
<dbReference type="CDD" id="cd01092">
    <property type="entry name" value="APP-like"/>
    <property type="match status" value="1"/>
</dbReference>
<dbReference type="EMBL" id="CP046457">
    <property type="protein sequence ID" value="QGT98947.1"/>
    <property type="molecule type" value="Genomic_DNA"/>
</dbReference>
<dbReference type="GO" id="GO:0004177">
    <property type="term" value="F:aminopeptidase activity"/>
    <property type="evidence" value="ECO:0007669"/>
    <property type="project" value="UniProtKB-KW"/>
</dbReference>
<dbReference type="Pfam" id="PF00557">
    <property type="entry name" value="Peptidase_M24"/>
    <property type="match status" value="1"/>
</dbReference>
<name>A0A6I6D8W0_9FIRM</name>
<reference evidence="7" key="1">
    <citation type="journal article" date="2019" name="Microbiology">
        <title>Complete Genome Sequence of an Uncultured Bacterium of the Candidate Phylum Bipolaricaulota.</title>
        <authorList>
            <person name="Kadnikov V.V."/>
            <person name="Mardanov A.V."/>
            <person name="Beletsky A.V."/>
            <person name="Frank Y.A."/>
            <person name="Karnachuk O.V."/>
            <person name="Ravin N.V."/>
        </authorList>
    </citation>
    <scope>NUCLEOTIDE SEQUENCE [LARGE SCALE GENOMIC DNA]</scope>
</reference>
<dbReference type="SUPFAM" id="SSF53092">
    <property type="entry name" value="Creatinase/prolidase N-terminal domain"/>
    <property type="match status" value="1"/>
</dbReference>
<evidence type="ECO:0000313" key="7">
    <source>
        <dbReference type="Proteomes" id="UP000426444"/>
    </source>
</evidence>
<gene>
    <name evidence="6" type="ORF">SYNTR_0354</name>
</gene>
<dbReference type="PANTHER" id="PTHR46112">
    <property type="entry name" value="AMINOPEPTIDASE"/>
    <property type="match status" value="1"/>
</dbReference>
<dbReference type="InterPro" id="IPR000994">
    <property type="entry name" value="Pept_M24"/>
</dbReference>
<feature type="domain" description="Creatinase N-terminal" evidence="5">
    <location>
        <begin position="1"/>
        <end position="115"/>
    </location>
</feature>
<dbReference type="Gene3D" id="3.40.350.10">
    <property type="entry name" value="Creatinase/prolidase N-terminal domain"/>
    <property type="match status" value="1"/>
</dbReference>
<sequence length="342" mass="38899">MNNENIEGFLITKPENIRYISNFSAGADAKLLVTNDELYIITDSRYYEQVEKECSNDWELVKNTQPGFNFLTNLDLKINKIGFEAEAMSYADYTNLKKYYNSIEGYTNIIEQLRVKKEESELELLRFAASIGDKVFSEIKKYIKPGVKEKVIANRIELLLKEYGAEKHAFDTIVVSGKKASLPHGKPDDKLLEEKDMVTMDFGGFYKGYASDMTRTVIVKESYSKFYDLYKRLLEAQKIGLSSVRAGVVCSEVDDKVRTYLKKYDLDSYFAHSTGHGVGLEVHENPRLSSTSKMLLEENMVVTVEPGIYIPGWGGIRIEDTVIVKNGDCEVITQSDKKLLII</sequence>
<evidence type="ECO:0000256" key="3">
    <source>
        <dbReference type="RuleBase" id="RU000590"/>
    </source>
</evidence>
<dbReference type="SUPFAM" id="SSF55920">
    <property type="entry name" value="Creatinase/aminopeptidase"/>
    <property type="match status" value="1"/>
</dbReference>
<keyword evidence="2" id="KW-0378">Hydrolase</keyword>
<dbReference type="InterPro" id="IPR029149">
    <property type="entry name" value="Creatin/AminoP/Spt16_N"/>
</dbReference>
<dbReference type="AlphaFoldDB" id="A0A6I6D8W0"/>
<evidence type="ECO:0000313" key="6">
    <source>
        <dbReference type="EMBL" id="QGT98947.1"/>
    </source>
</evidence>
<comment type="similarity">
    <text evidence="3">Belongs to the peptidase M24B family.</text>
</comment>
<keyword evidence="7" id="KW-1185">Reference proteome</keyword>
<dbReference type="InterPro" id="IPR036005">
    <property type="entry name" value="Creatinase/aminopeptidase-like"/>
</dbReference>
<dbReference type="InterPro" id="IPR001131">
    <property type="entry name" value="Peptidase_M24B_aminopep-P_CS"/>
</dbReference>
<dbReference type="InterPro" id="IPR050659">
    <property type="entry name" value="Peptidase_M24B"/>
</dbReference>
<dbReference type="GO" id="GO:0046872">
    <property type="term" value="F:metal ion binding"/>
    <property type="evidence" value="ECO:0007669"/>
    <property type="project" value="UniProtKB-KW"/>
</dbReference>
<accession>A0A6I6D8W0</accession>
<evidence type="ECO:0000256" key="2">
    <source>
        <dbReference type="ARBA" id="ARBA00022801"/>
    </source>
</evidence>
<dbReference type="Gene3D" id="3.90.230.10">
    <property type="entry name" value="Creatinase/methionine aminopeptidase superfamily"/>
    <property type="match status" value="1"/>
</dbReference>
<organism evidence="6 7">
    <name type="scientific">Candidatus Syntrophocurvum alkaliphilum</name>
    <dbReference type="NCBI Taxonomy" id="2293317"/>
    <lineage>
        <taxon>Bacteria</taxon>
        <taxon>Bacillati</taxon>
        <taxon>Bacillota</taxon>
        <taxon>Clostridia</taxon>
        <taxon>Eubacteriales</taxon>
        <taxon>Syntrophomonadaceae</taxon>
        <taxon>Candidatus Syntrophocurvum</taxon>
    </lineage>
</organism>
<dbReference type="Pfam" id="PF01321">
    <property type="entry name" value="Creatinase_N"/>
    <property type="match status" value="1"/>
</dbReference>